<feature type="domain" description="MOSC" evidence="2">
    <location>
        <begin position="36"/>
        <end position="173"/>
    </location>
</feature>
<dbReference type="Proteomes" id="UP000282551">
    <property type="component" value="Chromosome"/>
</dbReference>
<dbReference type="SUPFAM" id="SSF50800">
    <property type="entry name" value="PK beta-barrel domain-like"/>
    <property type="match status" value="1"/>
</dbReference>
<dbReference type="Gene3D" id="2.40.33.20">
    <property type="entry name" value="PK beta-barrel domain-like"/>
    <property type="match status" value="1"/>
</dbReference>
<dbReference type="PROSITE" id="PS51340">
    <property type="entry name" value="MOSC"/>
    <property type="match status" value="1"/>
</dbReference>
<proteinExistence type="predicted"/>
<dbReference type="RefSeq" id="WP_126333887.1">
    <property type="nucleotide sequence ID" value="NZ_AP022604.1"/>
</dbReference>
<name>A0A3S4VBG9_MYCCI</name>
<gene>
    <name evidence="3" type="primary">yiiM</name>
    <name evidence="3" type="ORF">NCTC10485_02331</name>
</gene>
<evidence type="ECO:0000313" key="3">
    <source>
        <dbReference type="EMBL" id="VEG48038.1"/>
    </source>
</evidence>
<dbReference type="AlphaFoldDB" id="A0A3S4VBG9"/>
<evidence type="ECO:0000259" key="2">
    <source>
        <dbReference type="PROSITE" id="PS51340"/>
    </source>
</evidence>
<organism evidence="3 4">
    <name type="scientific">Mycolicibacterium chitae</name>
    <name type="common">Mycobacterium chitae</name>
    <dbReference type="NCBI Taxonomy" id="1792"/>
    <lineage>
        <taxon>Bacteria</taxon>
        <taxon>Bacillati</taxon>
        <taxon>Actinomycetota</taxon>
        <taxon>Actinomycetes</taxon>
        <taxon>Mycobacteriales</taxon>
        <taxon>Mycobacteriaceae</taxon>
        <taxon>Mycolicibacterium</taxon>
    </lineage>
</organism>
<dbReference type="GO" id="GO:0003824">
    <property type="term" value="F:catalytic activity"/>
    <property type="evidence" value="ECO:0007669"/>
    <property type="project" value="InterPro"/>
</dbReference>
<dbReference type="EMBL" id="LR134355">
    <property type="protein sequence ID" value="VEG48038.1"/>
    <property type="molecule type" value="Genomic_DNA"/>
</dbReference>
<dbReference type="OrthoDB" id="9786134at2"/>
<dbReference type="InterPro" id="IPR005302">
    <property type="entry name" value="MoCF_Sase_C"/>
</dbReference>
<keyword evidence="4" id="KW-1185">Reference proteome</keyword>
<dbReference type="Pfam" id="PF03473">
    <property type="entry name" value="MOSC"/>
    <property type="match status" value="1"/>
</dbReference>
<dbReference type="GO" id="GO:0030151">
    <property type="term" value="F:molybdenum ion binding"/>
    <property type="evidence" value="ECO:0007669"/>
    <property type="project" value="InterPro"/>
</dbReference>
<dbReference type="PANTHER" id="PTHR30212:SF2">
    <property type="entry name" value="PROTEIN YIIM"/>
    <property type="match status" value="1"/>
</dbReference>
<dbReference type="GO" id="GO:0030170">
    <property type="term" value="F:pyridoxal phosphate binding"/>
    <property type="evidence" value="ECO:0007669"/>
    <property type="project" value="InterPro"/>
</dbReference>
<feature type="region of interest" description="Disordered" evidence="1">
    <location>
        <begin position="1"/>
        <end position="59"/>
    </location>
</feature>
<sequence>MATLTSLNLAHPHTNPAATSRPTGINKVPTTEPVAITAPGSRLEGAGSGLAGDTIGDRKHHGGDDQAVYAYAREDLDGWQQRLDRELTDGMFGENFTTIGVDVTGARIGERWQVGDDGLVLEVTSPRTPCRTFVEWLGIDGWIKTFTQAAVPGAYLRVVHPGTARSGDRIVVTDRPDHDITVGLVFRAMLLEPELLPRLADVDALPARIRDAARQRVG</sequence>
<evidence type="ECO:0000256" key="1">
    <source>
        <dbReference type="SAM" id="MobiDB-lite"/>
    </source>
</evidence>
<dbReference type="PANTHER" id="PTHR30212">
    <property type="entry name" value="PROTEIN YIIM"/>
    <property type="match status" value="1"/>
</dbReference>
<evidence type="ECO:0000313" key="4">
    <source>
        <dbReference type="Proteomes" id="UP000282551"/>
    </source>
</evidence>
<dbReference type="InterPro" id="IPR052353">
    <property type="entry name" value="Benzoxazolinone_Detox_Enz"/>
</dbReference>
<reference evidence="3 4" key="1">
    <citation type="submission" date="2018-12" db="EMBL/GenBank/DDBJ databases">
        <authorList>
            <consortium name="Pathogen Informatics"/>
        </authorList>
    </citation>
    <scope>NUCLEOTIDE SEQUENCE [LARGE SCALE GENOMIC DNA]</scope>
    <source>
        <strain evidence="3 4">NCTC10485</strain>
    </source>
</reference>
<accession>A0A3S4VBG9</accession>
<dbReference type="InterPro" id="IPR011037">
    <property type="entry name" value="Pyrv_Knase-like_insert_dom_sf"/>
</dbReference>
<protein>
    <submittedName>
        <fullName evidence="3">MOSC domain-containing protein</fullName>
    </submittedName>
</protein>